<feature type="transmembrane region" description="Helical" evidence="1">
    <location>
        <begin position="93"/>
        <end position="113"/>
    </location>
</feature>
<reference evidence="2" key="1">
    <citation type="submission" date="2022-05" db="EMBL/GenBank/DDBJ databases">
        <title>Using nanopore sequencing to obtain complete genomes from saliva samples.</title>
        <authorList>
            <person name="Baker J.L."/>
        </authorList>
    </citation>
    <scope>NUCLEOTIDE SEQUENCE</scope>
    <source>
        <strain evidence="2">JCVI-JB-Ag32</strain>
    </source>
</reference>
<keyword evidence="1" id="KW-0812">Transmembrane</keyword>
<feature type="transmembrane region" description="Helical" evidence="1">
    <location>
        <begin position="6"/>
        <end position="22"/>
    </location>
</feature>
<protein>
    <submittedName>
        <fullName evidence="2">Uncharacterized protein</fullName>
    </submittedName>
</protein>
<feature type="transmembrane region" description="Helical" evidence="1">
    <location>
        <begin position="61"/>
        <end position="81"/>
    </location>
</feature>
<accession>A0A9E7DCL4</accession>
<feature type="transmembrane region" description="Helical" evidence="1">
    <location>
        <begin position="29"/>
        <end position="49"/>
    </location>
</feature>
<evidence type="ECO:0000313" key="2">
    <source>
        <dbReference type="EMBL" id="UQF80069.1"/>
    </source>
</evidence>
<name>A0A9E7DCL4_9ACTO</name>
<proteinExistence type="predicted"/>
<gene>
    <name evidence="2" type="ORF">M3I41_01970</name>
</gene>
<dbReference type="EMBL" id="CP097095">
    <property type="protein sequence ID" value="UQF80069.1"/>
    <property type="molecule type" value="Genomic_DNA"/>
</dbReference>
<keyword evidence="1" id="KW-1133">Transmembrane helix</keyword>
<organism evidence="2 3">
    <name type="scientific">Actinomyces graevenitzii</name>
    <dbReference type="NCBI Taxonomy" id="55565"/>
    <lineage>
        <taxon>Bacteria</taxon>
        <taxon>Bacillati</taxon>
        <taxon>Actinomycetota</taxon>
        <taxon>Actinomycetes</taxon>
        <taxon>Actinomycetales</taxon>
        <taxon>Actinomycetaceae</taxon>
        <taxon>Actinomyces</taxon>
    </lineage>
</organism>
<feature type="transmembrane region" description="Helical" evidence="1">
    <location>
        <begin position="133"/>
        <end position="149"/>
    </location>
</feature>
<evidence type="ECO:0000256" key="1">
    <source>
        <dbReference type="SAM" id="Phobius"/>
    </source>
</evidence>
<evidence type="ECO:0000313" key="3">
    <source>
        <dbReference type="Proteomes" id="UP000830236"/>
    </source>
</evidence>
<dbReference type="AlphaFoldDB" id="A0A9E7DCL4"/>
<dbReference type="Proteomes" id="UP000830236">
    <property type="component" value="Chromosome"/>
</dbReference>
<sequence length="167" mass="18535">MWAVLPIILALAGLAALLYFGMGSYKAIMWWLLLSPDYLLFLGLTWVYTLDYLSWQGMAKLGQYAWTIDAMLLVGVVYFILNSVLYGKSTRLYKIVSALVILACSLYIMLVPVTDFVEGIGPKPANNLSTSQMVYIGIAVVIAAVTWFMRQSTMAKLDLTLQDKAAS</sequence>
<dbReference type="KEGG" id="agh:M3I41_01970"/>
<keyword evidence="1" id="KW-0472">Membrane</keyword>